<comment type="similarity">
    <text evidence="3 11">Belongs to the PIGV family.</text>
</comment>
<evidence type="ECO:0000256" key="11">
    <source>
        <dbReference type="RuleBase" id="RU363112"/>
    </source>
</evidence>
<feature type="transmembrane region" description="Helical" evidence="11">
    <location>
        <begin position="378"/>
        <end position="398"/>
    </location>
</feature>
<dbReference type="GO" id="GO:0005789">
    <property type="term" value="C:endoplasmic reticulum membrane"/>
    <property type="evidence" value="ECO:0007669"/>
    <property type="project" value="UniProtKB-SubCell"/>
</dbReference>
<reference evidence="12 13" key="1">
    <citation type="submission" date="2022-05" db="EMBL/GenBank/DDBJ databases">
        <title>A multi-omics perspective on studying reproductive biology in Daphnia sinensis.</title>
        <authorList>
            <person name="Jia J."/>
        </authorList>
    </citation>
    <scope>NUCLEOTIDE SEQUENCE [LARGE SCALE GENOMIC DNA]</scope>
    <source>
        <strain evidence="12 13">WSL</strain>
    </source>
</reference>
<evidence type="ECO:0000256" key="6">
    <source>
        <dbReference type="ARBA" id="ARBA00022679"/>
    </source>
</evidence>
<keyword evidence="6 11" id="KW-0808">Transferase</keyword>
<feature type="transmembrane region" description="Helical" evidence="11">
    <location>
        <begin position="332"/>
        <end position="350"/>
    </location>
</feature>
<comment type="pathway">
    <text evidence="2 11">Glycolipid biosynthesis; glycosylphosphatidylinositol-anchor biosynthesis.</text>
</comment>
<evidence type="ECO:0000313" key="12">
    <source>
        <dbReference type="EMBL" id="KAI9564820.1"/>
    </source>
</evidence>
<feature type="transmembrane region" description="Helical" evidence="11">
    <location>
        <begin position="157"/>
        <end position="179"/>
    </location>
</feature>
<evidence type="ECO:0000256" key="2">
    <source>
        <dbReference type="ARBA" id="ARBA00004687"/>
    </source>
</evidence>
<feature type="transmembrane region" description="Helical" evidence="11">
    <location>
        <begin position="124"/>
        <end position="145"/>
    </location>
</feature>
<feature type="transmembrane region" description="Helical" evidence="11">
    <location>
        <begin position="239"/>
        <end position="263"/>
    </location>
</feature>
<dbReference type="GO" id="GO:0000009">
    <property type="term" value="F:alpha-1,6-mannosyltransferase activity"/>
    <property type="evidence" value="ECO:0007669"/>
    <property type="project" value="InterPro"/>
</dbReference>
<evidence type="ECO:0000256" key="4">
    <source>
        <dbReference type="ARBA" id="ARBA00022502"/>
    </source>
</evidence>
<keyword evidence="4 11" id="KW-0337">GPI-anchor biosynthesis</keyword>
<name>A0AAD5LLB7_9CRUS</name>
<keyword evidence="5 11" id="KW-0328">Glycosyltransferase</keyword>
<dbReference type="GO" id="GO:0006506">
    <property type="term" value="P:GPI anchor biosynthetic process"/>
    <property type="evidence" value="ECO:0007669"/>
    <property type="project" value="UniProtKB-KW"/>
</dbReference>
<dbReference type="GO" id="GO:0004376">
    <property type="term" value="F:GPI mannosyltransferase activity"/>
    <property type="evidence" value="ECO:0007669"/>
    <property type="project" value="InterPro"/>
</dbReference>
<evidence type="ECO:0000256" key="8">
    <source>
        <dbReference type="ARBA" id="ARBA00022824"/>
    </source>
</evidence>
<comment type="subcellular location">
    <subcellularLocation>
        <location evidence="1 11">Endoplasmic reticulum membrane</location>
        <topology evidence="1 11">Multi-pass membrane protein</topology>
    </subcellularLocation>
</comment>
<evidence type="ECO:0000256" key="5">
    <source>
        <dbReference type="ARBA" id="ARBA00022676"/>
    </source>
</evidence>
<keyword evidence="9 11" id="KW-1133">Transmembrane helix</keyword>
<keyword evidence="13" id="KW-1185">Reference proteome</keyword>
<proteinExistence type="inferred from homology"/>
<evidence type="ECO:0000256" key="3">
    <source>
        <dbReference type="ARBA" id="ARBA00008698"/>
    </source>
</evidence>
<keyword evidence="7 11" id="KW-0812">Transmembrane</keyword>
<dbReference type="AlphaFoldDB" id="A0AAD5LLB7"/>
<evidence type="ECO:0000256" key="1">
    <source>
        <dbReference type="ARBA" id="ARBA00004477"/>
    </source>
</evidence>
<evidence type="ECO:0000256" key="10">
    <source>
        <dbReference type="ARBA" id="ARBA00023136"/>
    </source>
</evidence>
<feature type="transmembrane region" description="Helical" evidence="11">
    <location>
        <begin position="199"/>
        <end position="227"/>
    </location>
</feature>
<dbReference type="PANTHER" id="PTHR12468:SF2">
    <property type="entry name" value="GPI MANNOSYLTRANSFERASE 2"/>
    <property type="match status" value="1"/>
</dbReference>
<dbReference type="EMBL" id="WJBH02000001">
    <property type="protein sequence ID" value="KAI9564820.1"/>
    <property type="molecule type" value="Genomic_DNA"/>
</dbReference>
<feature type="transmembrane region" description="Helical" evidence="11">
    <location>
        <begin position="454"/>
        <end position="474"/>
    </location>
</feature>
<dbReference type="Proteomes" id="UP000820818">
    <property type="component" value="Linkage Group LG1"/>
</dbReference>
<protein>
    <recommendedName>
        <fullName evidence="11">GPI mannosyltransferase 2</fullName>
        <ecNumber evidence="11">2.4.1.-</ecNumber>
    </recommendedName>
</protein>
<keyword evidence="10 11" id="KW-0472">Membrane</keyword>
<organism evidence="12 13">
    <name type="scientific">Daphnia sinensis</name>
    <dbReference type="NCBI Taxonomy" id="1820382"/>
    <lineage>
        <taxon>Eukaryota</taxon>
        <taxon>Metazoa</taxon>
        <taxon>Ecdysozoa</taxon>
        <taxon>Arthropoda</taxon>
        <taxon>Crustacea</taxon>
        <taxon>Branchiopoda</taxon>
        <taxon>Diplostraca</taxon>
        <taxon>Cladocera</taxon>
        <taxon>Anomopoda</taxon>
        <taxon>Daphniidae</taxon>
        <taxon>Daphnia</taxon>
        <taxon>Daphnia similis group</taxon>
    </lineage>
</organism>
<evidence type="ECO:0000256" key="9">
    <source>
        <dbReference type="ARBA" id="ARBA00022989"/>
    </source>
</evidence>
<dbReference type="GO" id="GO:0031501">
    <property type="term" value="C:mannosyltransferase complex"/>
    <property type="evidence" value="ECO:0007669"/>
    <property type="project" value="TreeGrafter"/>
</dbReference>
<dbReference type="PANTHER" id="PTHR12468">
    <property type="entry name" value="GPI MANNOSYLTRANSFERASE 2"/>
    <property type="match status" value="1"/>
</dbReference>
<dbReference type="InterPro" id="IPR007315">
    <property type="entry name" value="PIG-V/Gpi18"/>
</dbReference>
<comment type="caution">
    <text evidence="12">The sequence shown here is derived from an EMBL/GenBank/DDBJ whole genome shotgun (WGS) entry which is preliminary data.</text>
</comment>
<keyword evidence="8 11" id="KW-0256">Endoplasmic reticulum</keyword>
<comment type="function">
    <text evidence="11">Mannosyltransferase involved in glycosylphosphatidylinositol-anchor biosynthesis.</text>
</comment>
<accession>A0AAD5LLB7</accession>
<dbReference type="EC" id="2.4.1.-" evidence="11"/>
<evidence type="ECO:0000256" key="7">
    <source>
        <dbReference type="ARBA" id="ARBA00022692"/>
    </source>
</evidence>
<gene>
    <name evidence="12" type="ORF">GHT06_008561</name>
</gene>
<sequence>MSAHSSKVNKNVLPTRFYQFMLYNRVILVVVQVIFNHLIPDHQSDGFQSPYKHFAVNSSMLDTVVEFTLGGFSRWDGQYFLHISSLGYTHENCLAFFPAYPILLRFPATCLSVFSHYTLSDWNATLLSSLLINILSFMIAAKYLYLITIKLFGNPNFAFRTWNLFCFSPATIFFVAPYSESLFSALTFGGIYYCIEYKFLLAGIFFSASSLTRSNGLVNIGFLLFFVAKAAFQTKRKNLAVLFGKFLLSVVIAVVPFLCYQYYAFKLFCFHNPHNLPEVIHSHLVDENFTVRGEKIPVWCDKSIPLSYSYIQSHYWNVGFLRYFEWKQVPNFLLAFPVLLLVVLYALLYVRENFDILFCSKPFKNGHSPVHPIFRRDAGVFAAHSIFLGLFTFFFAHVQISTRLIGSSCPAFYWIMCWLMDERKRKKPQRPNNLTSMEELSLFREQDISASGKFVRFYCLSYVVVGTAMFVNHLPWT</sequence>
<evidence type="ECO:0000313" key="13">
    <source>
        <dbReference type="Proteomes" id="UP000820818"/>
    </source>
</evidence>
<feature type="transmembrane region" description="Helical" evidence="11">
    <location>
        <begin position="20"/>
        <end position="39"/>
    </location>
</feature>
<dbReference type="Pfam" id="PF04188">
    <property type="entry name" value="Mannosyl_trans2"/>
    <property type="match status" value="1"/>
</dbReference>